<dbReference type="PANTHER" id="PTHR30537:SF10">
    <property type="entry name" value="TRANSCRIPTIONAL REGULATOR-RELATED"/>
    <property type="match status" value="1"/>
</dbReference>
<dbReference type="GO" id="GO:0003700">
    <property type="term" value="F:DNA-binding transcription factor activity"/>
    <property type="evidence" value="ECO:0007669"/>
    <property type="project" value="InterPro"/>
</dbReference>
<dbReference type="InterPro" id="IPR036390">
    <property type="entry name" value="WH_DNA-bd_sf"/>
</dbReference>
<dbReference type="GO" id="GO:0006351">
    <property type="term" value="P:DNA-templated transcription"/>
    <property type="evidence" value="ECO:0007669"/>
    <property type="project" value="TreeGrafter"/>
</dbReference>
<keyword evidence="3 6" id="KW-0238">DNA-binding</keyword>
<evidence type="ECO:0000256" key="3">
    <source>
        <dbReference type="ARBA" id="ARBA00023125"/>
    </source>
</evidence>
<dbReference type="FunFam" id="1.10.10.10:FF:000001">
    <property type="entry name" value="LysR family transcriptional regulator"/>
    <property type="match status" value="1"/>
</dbReference>
<evidence type="ECO:0000256" key="4">
    <source>
        <dbReference type="ARBA" id="ARBA00023163"/>
    </source>
</evidence>
<dbReference type="GO" id="GO:0043565">
    <property type="term" value="F:sequence-specific DNA binding"/>
    <property type="evidence" value="ECO:0007669"/>
    <property type="project" value="TreeGrafter"/>
</dbReference>
<dbReference type="SUPFAM" id="SSF53850">
    <property type="entry name" value="Periplasmic binding protein-like II"/>
    <property type="match status" value="1"/>
</dbReference>
<evidence type="ECO:0000259" key="5">
    <source>
        <dbReference type="PROSITE" id="PS50931"/>
    </source>
</evidence>
<comment type="similarity">
    <text evidence="1">Belongs to the LysR transcriptional regulatory family.</text>
</comment>
<dbReference type="InterPro" id="IPR000847">
    <property type="entry name" value="LysR_HTH_N"/>
</dbReference>
<evidence type="ECO:0000313" key="7">
    <source>
        <dbReference type="Proteomes" id="UP000294656"/>
    </source>
</evidence>
<dbReference type="OrthoDB" id="9815676at2"/>
<dbReference type="Gene3D" id="1.10.10.10">
    <property type="entry name" value="Winged helix-like DNA-binding domain superfamily/Winged helix DNA-binding domain"/>
    <property type="match status" value="1"/>
</dbReference>
<comment type="caution">
    <text evidence="6">The sequence shown here is derived from an EMBL/GenBank/DDBJ whole genome shotgun (WGS) entry which is preliminary data.</text>
</comment>
<proteinExistence type="inferred from homology"/>
<dbReference type="PANTHER" id="PTHR30537">
    <property type="entry name" value="HTH-TYPE TRANSCRIPTIONAL REGULATOR"/>
    <property type="match status" value="1"/>
</dbReference>
<dbReference type="Pfam" id="PF00126">
    <property type="entry name" value="HTH_1"/>
    <property type="match status" value="1"/>
</dbReference>
<keyword evidence="4" id="KW-0804">Transcription</keyword>
<evidence type="ECO:0000256" key="2">
    <source>
        <dbReference type="ARBA" id="ARBA00023015"/>
    </source>
</evidence>
<reference evidence="6 7" key="1">
    <citation type="submission" date="2019-03" db="EMBL/GenBank/DDBJ databases">
        <title>Genomic Encyclopedia of Type Strains, Phase III (KMG-III): the genomes of soil and plant-associated and newly described type strains.</title>
        <authorList>
            <person name="Whitman W."/>
        </authorList>
    </citation>
    <scope>NUCLEOTIDE SEQUENCE [LARGE SCALE GENOMIC DNA]</scope>
    <source>
        <strain evidence="6 7">CECT 7378</strain>
    </source>
</reference>
<organism evidence="6 7">
    <name type="scientific">Marinomonas balearica</name>
    <dbReference type="NCBI Taxonomy" id="491947"/>
    <lineage>
        <taxon>Bacteria</taxon>
        <taxon>Pseudomonadati</taxon>
        <taxon>Pseudomonadota</taxon>
        <taxon>Gammaproteobacteria</taxon>
        <taxon>Oceanospirillales</taxon>
        <taxon>Oceanospirillaceae</taxon>
        <taxon>Marinomonas</taxon>
    </lineage>
</organism>
<dbReference type="SUPFAM" id="SSF46785">
    <property type="entry name" value="Winged helix' DNA-binding domain"/>
    <property type="match status" value="1"/>
</dbReference>
<dbReference type="Proteomes" id="UP000294656">
    <property type="component" value="Unassembled WGS sequence"/>
</dbReference>
<feature type="domain" description="HTH lysR-type" evidence="5">
    <location>
        <begin position="1"/>
        <end position="59"/>
    </location>
</feature>
<dbReference type="AlphaFoldDB" id="A0A4R6M9D2"/>
<dbReference type="PROSITE" id="PS50931">
    <property type="entry name" value="HTH_LYSR"/>
    <property type="match status" value="1"/>
</dbReference>
<dbReference type="EMBL" id="SNXC01000011">
    <property type="protein sequence ID" value="TDO98108.1"/>
    <property type="molecule type" value="Genomic_DNA"/>
</dbReference>
<accession>A0A4R6M9D2</accession>
<dbReference type="InterPro" id="IPR036388">
    <property type="entry name" value="WH-like_DNA-bd_sf"/>
</dbReference>
<dbReference type="Gene3D" id="3.40.190.290">
    <property type="match status" value="1"/>
</dbReference>
<name>A0A4R6M9D2_9GAMM</name>
<sequence>MKNWEAMEAFVEVVRQGSFSAAAIKLSVSASHISRLVTQLESELGSTLLFRTTRRIRLSEAGELYYQHCRGLPAALSSAEEVISSLNQAPIGSFKMTCATTFGERYIAPVINDFLTTHPKIELDLHLTNRAVDLIEENYDLAIRMGSMKDSSLLSRRLCDRQEFLCASREYIDQYGMPHTLSELNKHKCLIGSKNHWLFQQNGQRKEVKVSSQWRSNSGLALLDAVKKGLGIAQLPDYYVQEEFDSGHLVPLLSQYQYPYSGVWLVYPKSQTLSPKLKAICDFLIHRFEHDKILDISTQRNY</sequence>
<dbReference type="InterPro" id="IPR005119">
    <property type="entry name" value="LysR_subst-bd"/>
</dbReference>
<evidence type="ECO:0000313" key="6">
    <source>
        <dbReference type="EMBL" id="TDO98108.1"/>
    </source>
</evidence>
<keyword evidence="2" id="KW-0805">Transcription regulation</keyword>
<gene>
    <name evidence="6" type="ORF">DFP79_1741</name>
</gene>
<dbReference type="Pfam" id="PF03466">
    <property type="entry name" value="LysR_substrate"/>
    <property type="match status" value="1"/>
</dbReference>
<dbReference type="FunFam" id="3.40.190.290:FF:000001">
    <property type="entry name" value="Transcriptional regulator, LysR family"/>
    <property type="match status" value="1"/>
</dbReference>
<dbReference type="InterPro" id="IPR058163">
    <property type="entry name" value="LysR-type_TF_proteobact-type"/>
</dbReference>
<keyword evidence="7" id="KW-1185">Reference proteome</keyword>
<protein>
    <submittedName>
        <fullName evidence="6">DNA-binding transcriptional LysR family regulator</fullName>
    </submittedName>
</protein>
<dbReference type="RefSeq" id="WP_133503539.1">
    <property type="nucleotide sequence ID" value="NZ_SNXC01000011.1"/>
</dbReference>
<evidence type="ECO:0000256" key="1">
    <source>
        <dbReference type="ARBA" id="ARBA00009437"/>
    </source>
</evidence>